<proteinExistence type="predicted"/>
<dbReference type="AlphaFoldDB" id="A0AA40G616"/>
<comment type="caution">
    <text evidence="1">The sequence shown here is derived from an EMBL/GenBank/DDBJ whole genome shotgun (WGS) entry which is preliminary data.</text>
</comment>
<gene>
    <name evidence="1" type="ORF">K0M31_015950</name>
</gene>
<sequence>SLHDDISVSKDTHARPNRCPSKNRRFSLSFRFLHRLEGREYFTDDFFQAKQCSHRNGVIWVTRGNPTRSERNAERFAGKSALPGTRIPDAAAFAATCRPAFSAQPLDQLALRAGWFAEKDAASLSDEKRAVPR</sequence>
<organism evidence="1 2">
    <name type="scientific">Melipona bicolor</name>
    <dbReference type="NCBI Taxonomy" id="60889"/>
    <lineage>
        <taxon>Eukaryota</taxon>
        <taxon>Metazoa</taxon>
        <taxon>Ecdysozoa</taxon>
        <taxon>Arthropoda</taxon>
        <taxon>Hexapoda</taxon>
        <taxon>Insecta</taxon>
        <taxon>Pterygota</taxon>
        <taxon>Neoptera</taxon>
        <taxon>Endopterygota</taxon>
        <taxon>Hymenoptera</taxon>
        <taxon>Apocrita</taxon>
        <taxon>Aculeata</taxon>
        <taxon>Apoidea</taxon>
        <taxon>Anthophila</taxon>
        <taxon>Apidae</taxon>
        <taxon>Melipona</taxon>
    </lineage>
</organism>
<keyword evidence="2" id="KW-1185">Reference proteome</keyword>
<accession>A0AA40G616</accession>
<evidence type="ECO:0000313" key="2">
    <source>
        <dbReference type="Proteomes" id="UP001177670"/>
    </source>
</evidence>
<dbReference type="EMBL" id="JAHYIQ010000005">
    <property type="protein sequence ID" value="KAK1131791.1"/>
    <property type="molecule type" value="Genomic_DNA"/>
</dbReference>
<feature type="non-terminal residue" evidence="1">
    <location>
        <position position="1"/>
    </location>
</feature>
<dbReference type="Proteomes" id="UP001177670">
    <property type="component" value="Unassembled WGS sequence"/>
</dbReference>
<protein>
    <submittedName>
        <fullName evidence="1">Uncharacterized protein</fullName>
    </submittedName>
</protein>
<reference evidence="1" key="1">
    <citation type="submission" date="2021-10" db="EMBL/GenBank/DDBJ databases">
        <title>Melipona bicolor Genome sequencing and assembly.</title>
        <authorList>
            <person name="Araujo N.S."/>
            <person name="Arias M.C."/>
        </authorList>
    </citation>
    <scope>NUCLEOTIDE SEQUENCE</scope>
    <source>
        <strain evidence="1">USP_2M_L1-L4_2017</strain>
        <tissue evidence="1">Whole body</tissue>
    </source>
</reference>
<evidence type="ECO:0000313" key="1">
    <source>
        <dbReference type="EMBL" id="KAK1131791.1"/>
    </source>
</evidence>
<name>A0AA40G616_9HYME</name>